<evidence type="ECO:0000256" key="1">
    <source>
        <dbReference type="SAM" id="MobiDB-lite"/>
    </source>
</evidence>
<dbReference type="InterPro" id="IPR036388">
    <property type="entry name" value="WH-like_DNA-bd_sf"/>
</dbReference>
<organism evidence="2 3">
    <name type="scientific">Halorubrum lipolyticum DSM 21995</name>
    <dbReference type="NCBI Taxonomy" id="1227482"/>
    <lineage>
        <taxon>Archaea</taxon>
        <taxon>Methanobacteriati</taxon>
        <taxon>Methanobacteriota</taxon>
        <taxon>Stenosarchaea group</taxon>
        <taxon>Halobacteria</taxon>
        <taxon>Halobacteriales</taxon>
        <taxon>Haloferacaceae</taxon>
        <taxon>Halorubrum</taxon>
    </lineage>
</organism>
<evidence type="ECO:0000313" key="2">
    <source>
        <dbReference type="EMBL" id="EMA64732.1"/>
    </source>
</evidence>
<proteinExistence type="predicted"/>
<dbReference type="EMBL" id="AOJG01000001">
    <property type="protein sequence ID" value="EMA64732.1"/>
    <property type="molecule type" value="Genomic_DNA"/>
</dbReference>
<accession>M0P3J8</accession>
<dbReference type="Proteomes" id="UP000011650">
    <property type="component" value="Unassembled WGS sequence"/>
</dbReference>
<dbReference type="InterPro" id="IPR011991">
    <property type="entry name" value="ArsR-like_HTH"/>
</dbReference>
<protein>
    <submittedName>
        <fullName evidence="2">Uncharacterized protein</fullName>
    </submittedName>
</protein>
<reference evidence="2 3" key="1">
    <citation type="journal article" date="2014" name="PLoS Genet.">
        <title>Phylogenetically driven sequencing of extremely halophilic archaea reveals strategies for static and dynamic osmo-response.</title>
        <authorList>
            <person name="Becker E.A."/>
            <person name="Seitzer P.M."/>
            <person name="Tritt A."/>
            <person name="Larsen D."/>
            <person name="Krusor M."/>
            <person name="Yao A.I."/>
            <person name="Wu D."/>
            <person name="Madern D."/>
            <person name="Eisen J.A."/>
            <person name="Darling A.E."/>
            <person name="Facciotti M.T."/>
        </authorList>
    </citation>
    <scope>NUCLEOTIDE SEQUENCE [LARGE SCALE GENOMIC DNA]</scope>
    <source>
        <strain evidence="2 3">DSM 21995</strain>
    </source>
</reference>
<dbReference type="InterPro" id="IPR036390">
    <property type="entry name" value="WH_DNA-bd_sf"/>
</dbReference>
<dbReference type="AlphaFoldDB" id="M0P3J8"/>
<dbReference type="Gene3D" id="1.10.10.10">
    <property type="entry name" value="Winged helix-like DNA-binding domain superfamily/Winged helix DNA-binding domain"/>
    <property type="match status" value="1"/>
</dbReference>
<dbReference type="PATRIC" id="fig|1227482.3.peg.149"/>
<feature type="region of interest" description="Disordered" evidence="1">
    <location>
        <begin position="909"/>
        <end position="933"/>
    </location>
</feature>
<comment type="caution">
    <text evidence="2">The sequence shown here is derived from an EMBL/GenBank/DDBJ whole genome shotgun (WGS) entry which is preliminary data.</text>
</comment>
<keyword evidence="3" id="KW-1185">Reference proteome</keyword>
<dbReference type="SUPFAM" id="SSF46785">
    <property type="entry name" value="Winged helix' DNA-binding domain"/>
    <property type="match status" value="1"/>
</dbReference>
<gene>
    <name evidence="2" type="ORF">C469_00710</name>
</gene>
<sequence length="933" mass="102299">MKAIGAELPADERFPGAEIEVYDSGRYSAMTGDHIVGTPQDTRECQSFIDDLADEFATVAEGTPDQLLCEPEKSKDELADVETTNDIQDVFDTIQHTGPRDIRLRSTVTHERGDGTKSLDPSWAQSKSGTRLAQVGDGWVYRKGMHGLGALQMVALEERIITRVDEYPTGEDFWEAVDALRQRGAHIPEYEPEEGEPVSALPLARLMALGPSERRRAARKRGLVWPTTNEARDRLRNRIFQAMRHGEDVVIDAPTALGKTYTVATESWLNHSDVTDDSPVVHFSETRESRDDAAASSRNVPGVTAATLKGRKERCPVARGDHDPANNDDEEDPDVVITMDGTPASAWFDAVCDGRGVPFSTAHAYLAERNDQGIEPPCCEGDAECPAKSQWNGVPRDDDSGETAVDVVHATHQFANVPSLVRNCNVVLDERPDFTLDISNDRIQRGVTAFLKAAGAPIRTWEAFVQIAQHSGTGTDAANERDATQGKLDYQPSREWYLENADAHTVAPALARAIWYALRDDPDANGRRSVTVPHSPPRLDGSVHENSGWNRVWVTVVVDGDNRMRTVRAAPDLSLARCVIGLDAHPSAPLWQRNTRPGITTEPLLDADERRLWRRFERGLTVVQVGDATRPLASGEYFDEDGTRAMLEHLHETYDDAFRTVITASSVESRTKQLLRDVGVKDAETMHYGEEKSRNDFGDETVGLVNGSIDPGDDYVLDLLAECGLDAEPKIVENEMGEVRRAHGREFVGNDAETAREILASVRENHVAQASGRYARNADDPANTATVFVRTDAVPDGFTDLQVPGVEWVATDTQRRVLETLRERREVTARELADATGVSKRHVAKTLARLLDGGSVECREGVGEYGADVYSADTAPSGVVDIGSDEIANGGVWDTYTWSFAIRPTMSCEPSHPVPPTDADGAEEASGWGKSPG</sequence>
<name>M0P3J8_9EURY</name>
<dbReference type="CDD" id="cd00090">
    <property type="entry name" value="HTH_ARSR"/>
    <property type="match status" value="1"/>
</dbReference>
<evidence type="ECO:0000313" key="3">
    <source>
        <dbReference type="Proteomes" id="UP000011650"/>
    </source>
</evidence>